<dbReference type="STRING" id="572544.Ilyop_0382"/>
<organism evidence="4 5">
    <name type="scientific">Ilyobacter polytropus (strain ATCC 51220 / DSM 2926 / LMG 16218 / CuHBu1)</name>
    <dbReference type="NCBI Taxonomy" id="572544"/>
    <lineage>
        <taxon>Bacteria</taxon>
        <taxon>Fusobacteriati</taxon>
        <taxon>Fusobacteriota</taxon>
        <taxon>Fusobacteriia</taxon>
        <taxon>Fusobacteriales</taxon>
        <taxon>Fusobacteriaceae</taxon>
        <taxon>Ilyobacter</taxon>
    </lineage>
</organism>
<dbReference type="GO" id="GO:0030313">
    <property type="term" value="C:cell envelope"/>
    <property type="evidence" value="ECO:0007669"/>
    <property type="project" value="UniProtKB-SubCell"/>
</dbReference>
<keyword evidence="2 3" id="KW-0175">Coiled coil</keyword>
<evidence type="ECO:0000313" key="5">
    <source>
        <dbReference type="Proteomes" id="UP000006875"/>
    </source>
</evidence>
<gene>
    <name evidence="4" type="ordered locus">Ilyop_0382</name>
</gene>
<reference evidence="4 5" key="1">
    <citation type="journal article" date="2010" name="Stand. Genomic Sci.">
        <title>Complete genome sequence of Ilyobacter polytropus type strain (CuHbu1).</title>
        <authorList>
            <person name="Sikorski J."/>
            <person name="Chertkov O."/>
            <person name="Lapidus A."/>
            <person name="Nolan M."/>
            <person name="Lucas S."/>
            <person name="Del Rio T.G."/>
            <person name="Tice H."/>
            <person name="Cheng J.F."/>
            <person name="Tapia R."/>
            <person name="Han C."/>
            <person name="Goodwin L."/>
            <person name="Pitluck S."/>
            <person name="Liolios K."/>
            <person name="Ivanova N."/>
            <person name="Mavromatis K."/>
            <person name="Mikhailova N."/>
            <person name="Pati A."/>
            <person name="Chen A."/>
            <person name="Palaniappan K."/>
            <person name="Land M."/>
            <person name="Hauser L."/>
            <person name="Chang Y.J."/>
            <person name="Jeffries C.D."/>
            <person name="Brambilla E."/>
            <person name="Yasawong M."/>
            <person name="Rohde M."/>
            <person name="Pukall R."/>
            <person name="Spring S."/>
            <person name="Goker M."/>
            <person name="Woyke T."/>
            <person name="Bristow J."/>
            <person name="Eisen J.A."/>
            <person name="Markowitz V."/>
            <person name="Hugenholtz P."/>
            <person name="Kyrpides N.C."/>
            <person name="Klenk H.P."/>
        </authorList>
    </citation>
    <scope>NUCLEOTIDE SEQUENCE [LARGE SCALE GENOMIC DNA]</scope>
    <source>
        <strain evidence="5">ATCC 51220 / DSM 2926 / LMG 16218 / CuHBu1</strain>
    </source>
</reference>
<evidence type="ECO:0000256" key="2">
    <source>
        <dbReference type="ARBA" id="ARBA00023054"/>
    </source>
</evidence>
<name>E3HB21_ILYPC</name>
<dbReference type="PANTHER" id="PTHR32347:SF14">
    <property type="entry name" value="EFFLUX SYSTEM COMPONENT YKNX-RELATED"/>
    <property type="match status" value="1"/>
</dbReference>
<dbReference type="PANTHER" id="PTHR32347">
    <property type="entry name" value="EFFLUX SYSTEM COMPONENT YKNX-RELATED"/>
    <property type="match status" value="1"/>
</dbReference>
<accession>E3HB21</accession>
<dbReference type="EMBL" id="CP002281">
    <property type="protein sequence ID" value="ADO82170.1"/>
    <property type="molecule type" value="Genomic_DNA"/>
</dbReference>
<evidence type="ECO:0000256" key="3">
    <source>
        <dbReference type="SAM" id="Coils"/>
    </source>
</evidence>
<sequence length="442" mass="49212">MKKKLIIGGAVFLMVLGVAGFALDGKSDEKKVRLEKIVKGDMEESLVFEGIVEPKETMPIYIEASAVVDKILVDEGSEVSAGDSLLEFSAGSKLELERELQMLDLDMKSVEMQIEDLNSGSTKLELDNKQLEIKSLEEEIKGMNRNLKVVSFEAQTFRQQADVKMDLLKQQGVSSVEANEALSDANRKEMELEDLKTSLDLSRQKYELMVLSYDRLKRELNLQENNIKGNLKKFALKRDDLAEKLAKVGEPLKSPIDGIITGIYIEQGTPVRAGSRLMEISKMGENKIKMEIPVYQAKWVIPGQKATITMRESAEDVTYDGKVESVSKTAKVVKTGNYEDRIIEVEVSLENSQGLKPGYATTVEIAGNSKDQVKLVDSIAVMEENGKNYVYVYEGDTVKKTLVEIGAKTLSKYEVLNLAEGTEIVLNSYQVQDGDKVEVLQD</sequence>
<proteinExistence type="predicted"/>
<comment type="subcellular location">
    <subcellularLocation>
        <location evidence="1">Cell envelope</location>
    </subcellularLocation>
</comment>
<dbReference type="AlphaFoldDB" id="E3HB21"/>
<dbReference type="RefSeq" id="WP_013386840.1">
    <property type="nucleotide sequence ID" value="NC_014632.1"/>
</dbReference>
<dbReference type="eggNOG" id="COG0845">
    <property type="taxonomic scope" value="Bacteria"/>
</dbReference>
<dbReference type="KEGG" id="ipo:Ilyop_0382"/>
<dbReference type="HOGENOM" id="CLU_018816_14_5_0"/>
<dbReference type="OrthoDB" id="92280at2"/>
<feature type="coiled-coil region" evidence="3">
    <location>
        <begin position="93"/>
        <end position="153"/>
    </location>
</feature>
<dbReference type="InterPro" id="IPR050465">
    <property type="entry name" value="UPF0194_transport"/>
</dbReference>
<evidence type="ECO:0000313" key="4">
    <source>
        <dbReference type="EMBL" id="ADO82170.1"/>
    </source>
</evidence>
<protein>
    <submittedName>
        <fullName evidence="4">Secretion protein HlyD family protein</fullName>
    </submittedName>
</protein>
<dbReference type="Proteomes" id="UP000006875">
    <property type="component" value="Chromosome"/>
</dbReference>
<dbReference type="Gene3D" id="2.40.420.20">
    <property type="match status" value="1"/>
</dbReference>
<feature type="coiled-coil region" evidence="3">
    <location>
        <begin position="178"/>
        <end position="233"/>
    </location>
</feature>
<dbReference type="Gene3D" id="2.40.50.100">
    <property type="match status" value="1"/>
</dbReference>
<dbReference type="Gene3D" id="2.40.30.170">
    <property type="match status" value="1"/>
</dbReference>
<keyword evidence="5" id="KW-1185">Reference proteome</keyword>
<evidence type="ECO:0000256" key="1">
    <source>
        <dbReference type="ARBA" id="ARBA00004196"/>
    </source>
</evidence>